<protein>
    <recommendedName>
        <fullName evidence="1">NACHT domain-containing protein</fullName>
    </recommendedName>
</protein>
<evidence type="ECO:0000313" key="3">
    <source>
        <dbReference type="Proteomes" id="UP001194696"/>
    </source>
</evidence>
<dbReference type="Pfam" id="PF23948">
    <property type="entry name" value="ARM_5"/>
    <property type="match status" value="1"/>
</dbReference>
<dbReference type="Pfam" id="PF05729">
    <property type="entry name" value="NACHT"/>
    <property type="match status" value="1"/>
</dbReference>
<dbReference type="EMBL" id="JAAAIM010001418">
    <property type="protein sequence ID" value="KAG0278731.1"/>
    <property type="molecule type" value="Genomic_DNA"/>
</dbReference>
<dbReference type="Pfam" id="PF23238">
    <property type="entry name" value="DUF7068"/>
    <property type="match status" value="1"/>
</dbReference>
<dbReference type="InterPro" id="IPR055496">
    <property type="entry name" value="DUF7068"/>
</dbReference>
<gene>
    <name evidence="2" type="ORF">BGZ96_002255</name>
</gene>
<dbReference type="SUPFAM" id="SSF52540">
    <property type="entry name" value="P-loop containing nucleoside triphosphate hydrolases"/>
    <property type="match status" value="1"/>
</dbReference>
<dbReference type="InterPro" id="IPR016024">
    <property type="entry name" value="ARM-type_fold"/>
</dbReference>
<dbReference type="InterPro" id="IPR007111">
    <property type="entry name" value="NACHT_NTPase"/>
</dbReference>
<reference evidence="2 3" key="1">
    <citation type="journal article" date="2020" name="Fungal Divers.">
        <title>Resolving the Mortierellaceae phylogeny through synthesis of multi-gene phylogenetics and phylogenomics.</title>
        <authorList>
            <person name="Vandepol N."/>
            <person name="Liber J."/>
            <person name="Desiro A."/>
            <person name="Na H."/>
            <person name="Kennedy M."/>
            <person name="Barry K."/>
            <person name="Grigoriev I.V."/>
            <person name="Miller A.N."/>
            <person name="O'Donnell K."/>
            <person name="Stajich J.E."/>
            <person name="Bonito G."/>
        </authorList>
    </citation>
    <scope>NUCLEOTIDE SEQUENCE [LARGE SCALE GENOMIC DNA]</scope>
    <source>
        <strain evidence="2 3">AD045</strain>
    </source>
</reference>
<dbReference type="Gene3D" id="1.25.10.10">
    <property type="entry name" value="Leucine-rich Repeat Variant"/>
    <property type="match status" value="4"/>
</dbReference>
<dbReference type="SUPFAM" id="SSF48371">
    <property type="entry name" value="ARM repeat"/>
    <property type="match status" value="1"/>
</dbReference>
<dbReference type="InterPro" id="IPR056251">
    <property type="entry name" value="Arm_rpt_dom"/>
</dbReference>
<evidence type="ECO:0000259" key="1">
    <source>
        <dbReference type="PROSITE" id="PS50837"/>
    </source>
</evidence>
<evidence type="ECO:0000313" key="2">
    <source>
        <dbReference type="EMBL" id="KAG0278731.1"/>
    </source>
</evidence>
<dbReference type="PANTHER" id="PTHR46312:SF2">
    <property type="entry name" value="NUCLEOTIDE-BINDING OLIGOMERIZATION DOMAIN-CONTAINING PROTEIN 2-LIKE"/>
    <property type="match status" value="1"/>
</dbReference>
<dbReference type="PANTHER" id="PTHR46312">
    <property type="entry name" value="NACHT DOMAIN-CONTAINING PROTEIN"/>
    <property type="match status" value="1"/>
</dbReference>
<dbReference type="InterPro" id="IPR011989">
    <property type="entry name" value="ARM-like"/>
</dbReference>
<feature type="domain" description="NACHT" evidence="1">
    <location>
        <begin position="755"/>
        <end position="881"/>
    </location>
</feature>
<dbReference type="Proteomes" id="UP001194696">
    <property type="component" value="Unassembled WGS sequence"/>
</dbReference>
<comment type="caution">
    <text evidence="2">The sequence shown here is derived from an EMBL/GenBank/DDBJ whole genome shotgun (WGS) entry which is preliminary data.</text>
</comment>
<organism evidence="2 3">
    <name type="scientific">Linnemannia gamsii</name>
    <dbReference type="NCBI Taxonomy" id="64522"/>
    <lineage>
        <taxon>Eukaryota</taxon>
        <taxon>Fungi</taxon>
        <taxon>Fungi incertae sedis</taxon>
        <taxon>Mucoromycota</taxon>
        <taxon>Mortierellomycotina</taxon>
        <taxon>Mortierellomycetes</taxon>
        <taxon>Mortierellales</taxon>
        <taxon>Mortierellaceae</taxon>
        <taxon>Linnemannia</taxon>
    </lineage>
</organism>
<dbReference type="SMART" id="SM00567">
    <property type="entry name" value="EZ_HEAT"/>
    <property type="match status" value="4"/>
</dbReference>
<accession>A0ABQ7JKW1</accession>
<dbReference type="Pfam" id="PF13646">
    <property type="entry name" value="HEAT_2"/>
    <property type="match status" value="2"/>
</dbReference>
<proteinExistence type="predicted"/>
<dbReference type="InterPro" id="IPR004155">
    <property type="entry name" value="PBS_lyase_HEAT"/>
</dbReference>
<sequence>MPPFSAQNVLEQARVNIQAAREAQDSDRVIKHYQTAKNVLTKVDVAKADVESLMEMFAGFEDLAVILDNWDVDRAVKCRKRAGILRQELDKRNRTIKAAIDLSLLGPGLPQIARSSLSGGTTSTVSLLSSPTATTITPLAFISDTSYDTPDERAVHTASSATQQQAPSSQRAIVSVLAATDSAANLLPFSKKAAPASLNWHLPSLGTDLENTCQLAYCLALLQEPVDESLLDPATLEWRLNTKEHPGERHRLETLAKDVIAGFFVDPLKHPVAIAEVVQVAPVLDKTYFRSLLCILVKTVSEPGPPHLHAMEGLARVIQGTTPGSINSDDLKVTLEALHTRLTMTHTQSSGHLCQVLLAISQILDAMGLAQVGDVSRDTLHKPLTDLLQDLESHQDRYVAFQAKYASRALLDVTDDDNVWRAGLRRGWLVMKVAAGFAKMPDLKDIKDALDATEKLYEAGKGVVRLVKNTKEAIKTGDMPTFNANEGLKFKWSWYQPLRYAEKYIQSGDLIRFQELVTTAPCRHQLMFQMGICQLLGRFAVDTQWDLEARQGTVAFLEALYRDVCIWIPHKRVHQVIFDLISIMDFNAAKTLRAKWQQENATLVPLSNPPSHAWSDILSLSSTDEALPASALLRAVQSKKQQETHLAEIYNHVRPSYSSPEKIQSALKTHYSPNLKILRISGEDSEIDICAVNLAIVEAPAQRKKEKQELKKQAAVFHRVPSSEAVRGSNIESSIRLEQLFDKRKLRDGKEGIPQRILVQGRAGIGKTTLCKKIVNLHQSGLWASRFKAALWLPLRRLRGTTCRNLEKLLCEKVFTSQLDREHKELAHTLAAWAKEGNVLFILDGLDEIATDVKREDSSIKELLRVLLDNEHVVITSRPSGLDASLLRSIDLELETIGFSQEDVKKFIDRALKPGPARTVQDFIQRTPLIQGLVNIPVQLDVICFCWESLLQDGSSITITGLYRLMSHKLWRKDALGLEKKAGGQVLIEEEVNDLSPKAIDKLMNVEMHHLGYLAFKGLFNNHQIEFDHQTLLKTFDDLEEYRERLKNESVPPQLLGMLKRTSFLHSADADLDPYKKNSQQTWSFLHLTFQEYFAATWIASKMTAAGDDGHSLSAGSMKIEPPVRFVQEHKYNPRFEIVWWMVAGLLEGGALEKFFDLLQGGPRDLIGGRHQQLLASCLNEARSRLDPAIVAEYDLELTKWLKFEMQTCQHDRDSISRLGSQHSFPEVILVERLGPDCPWKSILMNTLGARSTLSDSAIQFLIGALKDDDEYFRSSAALSLLKQSTLSESALMSIFAVLNNEDGSPAPSVVSSQFSLSESEIQTFIDKLKNVQNEEDEGVREALRQGEITIFFKQFELSNLASQSLTDALEDEDEDAVKAAVLELRSLSTLKHSVMTSLSDIIVKEDPDWYGDSFGDADEHAFWYQEQGAAMIEEQSWEEVENDVRNHRAIAARVLGNKTSLSESATRYLIATLKNGEEYVNRSVASWVLRSQTSLSESTIHLLIAALKDEDELVRYTASRVLCSQTSLSESAIHLLIAALKDEEEYVMSTAASTLAIQSTLPESAIHPLVTMLNDGEGDTKSSAARALSGKTSLAVSAIQSLIVALKDEERRVRYIASMALQSQTSLSESAIHLLIAALKDEGYVKSSAVRALDKQSILPESVIHSVIAALKDGNEDVRIMAADALGKQPALTESAIQSLIAALNDDDGAVRSSAAGALGKQPELSESAIQSLIATLKNDDKDVRYSVSEYETVDFAGTRREVQYKRDPCNQTWRNSSTQPLQLFNAKQGYFNTMTSALSAFKDSITCH</sequence>
<dbReference type="PROSITE" id="PS50837">
    <property type="entry name" value="NACHT"/>
    <property type="match status" value="1"/>
</dbReference>
<name>A0ABQ7JKW1_9FUNG</name>
<dbReference type="Gene3D" id="3.40.50.300">
    <property type="entry name" value="P-loop containing nucleotide triphosphate hydrolases"/>
    <property type="match status" value="1"/>
</dbReference>
<dbReference type="InterPro" id="IPR027417">
    <property type="entry name" value="P-loop_NTPase"/>
</dbReference>
<keyword evidence="3" id="KW-1185">Reference proteome</keyword>